<feature type="compositionally biased region" description="Low complexity" evidence="1">
    <location>
        <begin position="234"/>
        <end position="250"/>
    </location>
</feature>
<reference evidence="3" key="1">
    <citation type="submission" date="2016-06" db="EMBL/GenBank/DDBJ databases">
        <authorList>
            <person name="Varghese N."/>
            <person name="Submissions Spin"/>
        </authorList>
    </citation>
    <scope>NUCLEOTIDE SEQUENCE [LARGE SCALE GENOMIC DNA]</scope>
    <source>
        <strain evidence="3">DSM 45431</strain>
    </source>
</reference>
<gene>
    <name evidence="2" type="ORF">GA0070624_5472</name>
</gene>
<feature type="region of interest" description="Disordered" evidence="1">
    <location>
        <begin position="189"/>
        <end position="287"/>
    </location>
</feature>
<protein>
    <recommendedName>
        <fullName evidence="4">Integrase</fullName>
    </recommendedName>
</protein>
<evidence type="ECO:0000313" key="2">
    <source>
        <dbReference type="EMBL" id="SCL36151.1"/>
    </source>
</evidence>
<evidence type="ECO:0000313" key="3">
    <source>
        <dbReference type="Proteomes" id="UP000199413"/>
    </source>
</evidence>
<feature type="region of interest" description="Disordered" evidence="1">
    <location>
        <begin position="1"/>
        <end position="20"/>
    </location>
</feature>
<proteinExistence type="predicted"/>
<dbReference type="EMBL" id="FMHV01000002">
    <property type="protein sequence ID" value="SCL36151.1"/>
    <property type="molecule type" value="Genomic_DNA"/>
</dbReference>
<feature type="compositionally biased region" description="Polar residues" evidence="1">
    <location>
        <begin position="251"/>
        <end position="261"/>
    </location>
</feature>
<name>A0A1C6T326_9ACTN</name>
<evidence type="ECO:0000256" key="1">
    <source>
        <dbReference type="SAM" id="MobiDB-lite"/>
    </source>
</evidence>
<organism evidence="2 3">
    <name type="scientific">Micromonospora rhizosphaerae</name>
    <dbReference type="NCBI Taxonomy" id="568872"/>
    <lineage>
        <taxon>Bacteria</taxon>
        <taxon>Bacillati</taxon>
        <taxon>Actinomycetota</taxon>
        <taxon>Actinomycetes</taxon>
        <taxon>Micromonosporales</taxon>
        <taxon>Micromonosporaceae</taxon>
        <taxon>Micromonospora</taxon>
    </lineage>
</organism>
<dbReference type="Proteomes" id="UP000199413">
    <property type="component" value="Unassembled WGS sequence"/>
</dbReference>
<sequence length="287" mass="30985">MPRIGVRPEPASCSQSATPPLPLKGASSALRLWPGTAWARQDEPMVVRTLVFVVARQVLWLVGLGPSPDAKDVEIVVLRHQLAVLRRQVARPRHSPADRMVLAALAKLLPRDRWPIFLVTPSTLLRWHRELIRRRWTLWVPKTSSMRCDLRLSDTAADRQARCASMSHRAAVTVLPGVDERVRLRAAAADERCGQGRRGPCAAPPARRPAAPGRQTPPRSARPGIPRRPPAPNAPADAAAAAPDRLPRTPSSVGTATSCATGTRRRPARNGPAGHPPCAASGPSSCV</sequence>
<dbReference type="AlphaFoldDB" id="A0A1C6T326"/>
<dbReference type="STRING" id="568872.GA0070624_5472"/>
<keyword evidence="3" id="KW-1185">Reference proteome</keyword>
<feature type="compositionally biased region" description="Low complexity" evidence="1">
    <location>
        <begin position="208"/>
        <end position="224"/>
    </location>
</feature>
<evidence type="ECO:0008006" key="4">
    <source>
        <dbReference type="Google" id="ProtNLM"/>
    </source>
</evidence>
<accession>A0A1C6T326</accession>